<proteinExistence type="predicted"/>
<dbReference type="EMBL" id="BAAAVM010000163">
    <property type="protein sequence ID" value="GAA2784689.1"/>
    <property type="molecule type" value="Genomic_DNA"/>
</dbReference>
<feature type="compositionally biased region" description="Basic and acidic residues" evidence="1">
    <location>
        <begin position="24"/>
        <end position="36"/>
    </location>
</feature>
<evidence type="ECO:0000313" key="2">
    <source>
        <dbReference type="EMBL" id="GAA2784689.1"/>
    </source>
</evidence>
<organism evidence="2 3">
    <name type="scientific">Streptomyces rameus</name>
    <dbReference type="NCBI Taxonomy" id="68261"/>
    <lineage>
        <taxon>Bacteria</taxon>
        <taxon>Bacillati</taxon>
        <taxon>Actinomycetota</taxon>
        <taxon>Actinomycetes</taxon>
        <taxon>Kitasatosporales</taxon>
        <taxon>Streptomycetaceae</taxon>
        <taxon>Streptomyces</taxon>
    </lineage>
</organism>
<gene>
    <name evidence="2" type="ORF">GCM10010521_73830</name>
</gene>
<protein>
    <submittedName>
        <fullName evidence="2">Uncharacterized protein</fullName>
    </submittedName>
</protein>
<keyword evidence="3" id="KW-1185">Reference proteome</keyword>
<name>A0ABP6HPR3_9ACTN</name>
<feature type="region of interest" description="Disordered" evidence="1">
    <location>
        <begin position="19"/>
        <end position="45"/>
    </location>
</feature>
<accession>A0ABP6HPR3</accession>
<dbReference type="Proteomes" id="UP001500893">
    <property type="component" value="Unassembled WGS sequence"/>
</dbReference>
<evidence type="ECO:0000313" key="3">
    <source>
        <dbReference type="Proteomes" id="UP001500893"/>
    </source>
</evidence>
<sequence length="100" mass="10946">MVAGRLPLVRGALADLQVPQPAAERAEEGEYENLDHDEPDLDPWGPTGLGNVGHCGCLPLSVRGRLCVMLVCVMLVRVKRVRSEHACVKRVCASRTHAYE</sequence>
<reference evidence="3" key="1">
    <citation type="journal article" date="2019" name="Int. J. Syst. Evol. Microbiol.">
        <title>The Global Catalogue of Microorganisms (GCM) 10K type strain sequencing project: providing services to taxonomists for standard genome sequencing and annotation.</title>
        <authorList>
            <consortium name="The Broad Institute Genomics Platform"/>
            <consortium name="The Broad Institute Genome Sequencing Center for Infectious Disease"/>
            <person name="Wu L."/>
            <person name="Ma J."/>
        </authorList>
    </citation>
    <scope>NUCLEOTIDE SEQUENCE [LARGE SCALE GENOMIC DNA]</scope>
    <source>
        <strain evidence="3">JCM 11574</strain>
    </source>
</reference>
<evidence type="ECO:0000256" key="1">
    <source>
        <dbReference type="SAM" id="MobiDB-lite"/>
    </source>
</evidence>
<comment type="caution">
    <text evidence="2">The sequence shown here is derived from an EMBL/GenBank/DDBJ whole genome shotgun (WGS) entry which is preliminary data.</text>
</comment>